<evidence type="ECO:0000313" key="4">
    <source>
        <dbReference type="EMBL" id="MEB3032182.1"/>
    </source>
</evidence>
<name>A0ABU5XWL8_9MYCO</name>
<keyword evidence="5" id="KW-1185">Reference proteome</keyword>
<dbReference type="InterPro" id="IPR002645">
    <property type="entry name" value="STAS_dom"/>
</dbReference>
<accession>A0ABU5XWL8</accession>
<evidence type="ECO:0000313" key="5">
    <source>
        <dbReference type="Proteomes" id="UP001298593"/>
    </source>
</evidence>
<dbReference type="InterPro" id="IPR003658">
    <property type="entry name" value="Anti-sigma_ant"/>
</dbReference>
<dbReference type="PROSITE" id="PS50801">
    <property type="entry name" value="STAS"/>
    <property type="match status" value="1"/>
</dbReference>
<dbReference type="NCBIfam" id="TIGR00377">
    <property type="entry name" value="ant_ant_sig"/>
    <property type="match status" value="1"/>
</dbReference>
<comment type="caution">
    <text evidence="4">The sequence shown here is derived from an EMBL/GenBank/DDBJ whole genome shotgun (WGS) entry which is preliminary data.</text>
</comment>
<dbReference type="InterPro" id="IPR036513">
    <property type="entry name" value="STAS_dom_sf"/>
</dbReference>
<proteinExistence type="inferred from homology"/>
<organism evidence="4 5">
    <name type="scientific">[Mycobacterium] nativiensis</name>
    <dbReference type="NCBI Taxonomy" id="2855503"/>
    <lineage>
        <taxon>Bacteria</taxon>
        <taxon>Bacillati</taxon>
        <taxon>Actinomycetota</taxon>
        <taxon>Actinomycetes</taxon>
        <taxon>Mycobacteriales</taxon>
        <taxon>Mycobacteriaceae</taxon>
        <taxon>Mycolicibacter</taxon>
    </lineage>
</organism>
<dbReference type="SUPFAM" id="SSF52091">
    <property type="entry name" value="SpoIIaa-like"/>
    <property type="match status" value="1"/>
</dbReference>
<evidence type="ECO:0000256" key="2">
    <source>
        <dbReference type="RuleBase" id="RU003749"/>
    </source>
</evidence>
<dbReference type="Proteomes" id="UP001298593">
    <property type="component" value="Unassembled WGS sequence"/>
</dbReference>
<gene>
    <name evidence="4" type="ORF">KV113_11515</name>
</gene>
<protein>
    <recommendedName>
        <fullName evidence="2">Anti-sigma factor antagonist</fullName>
    </recommendedName>
</protein>
<dbReference type="RefSeq" id="WP_224972347.1">
    <property type="nucleotide sequence ID" value="NZ_JAYJJU010000009.1"/>
</dbReference>
<dbReference type="EMBL" id="JAYJJU010000009">
    <property type="protein sequence ID" value="MEB3032182.1"/>
    <property type="molecule type" value="Genomic_DNA"/>
</dbReference>
<evidence type="ECO:0000256" key="1">
    <source>
        <dbReference type="ARBA" id="ARBA00009013"/>
    </source>
</evidence>
<comment type="similarity">
    <text evidence="1 2">Belongs to the anti-sigma-factor antagonist family.</text>
</comment>
<sequence>MVFCLHRKLARWAMPRDVGSGSGRSVTARADAMAIATGRRGGVGDEPLFVTGRRDGNAVRVVLERSGSAVLVRAVGSVDASNAALWRQLIGEAAAITTAPGPLIVDTSALEFMGLCAFAALTEESAGCLRRGVTLCLVSNQRLAGRVVTAAGLDTRMSFCANIDDALSAHGRA</sequence>
<dbReference type="Pfam" id="PF01740">
    <property type="entry name" value="STAS"/>
    <property type="match status" value="1"/>
</dbReference>
<feature type="domain" description="STAS" evidence="3">
    <location>
        <begin position="59"/>
        <end position="170"/>
    </location>
</feature>
<dbReference type="Gene3D" id="3.30.750.24">
    <property type="entry name" value="STAS domain"/>
    <property type="match status" value="1"/>
</dbReference>
<dbReference type="CDD" id="cd07043">
    <property type="entry name" value="STAS_anti-anti-sigma_factors"/>
    <property type="match status" value="1"/>
</dbReference>
<evidence type="ECO:0000259" key="3">
    <source>
        <dbReference type="PROSITE" id="PS50801"/>
    </source>
</evidence>
<reference evidence="4 5" key="1">
    <citation type="submission" date="2023-12" db="EMBL/GenBank/DDBJ databases">
        <title>Description of new species of Mycobacterium terrae complex isolated from sewage at the Sao Paulo Zoological Park Foundation in Brazil.</title>
        <authorList>
            <person name="Romagnoli C.L."/>
            <person name="Conceicao E.C."/>
            <person name="Machado E."/>
            <person name="Barreto L.B.P.F."/>
            <person name="Sharma A."/>
            <person name="Silva N.M."/>
            <person name="Marques L.E."/>
            <person name="Juliana M.A."/>
            <person name="Lourenco M.C.S."/>
            <person name="Digiampietri L.A."/>
            <person name="Suffys P.N."/>
            <person name="Viana-Niero C."/>
        </authorList>
    </citation>
    <scope>NUCLEOTIDE SEQUENCE [LARGE SCALE GENOMIC DNA]</scope>
    <source>
        <strain evidence="4 5">MYC340</strain>
    </source>
</reference>